<keyword evidence="12" id="KW-1185">Reference proteome</keyword>
<comment type="caution">
    <text evidence="11">The sequence shown here is derived from an EMBL/GenBank/DDBJ whole genome shotgun (WGS) entry which is preliminary data.</text>
</comment>
<reference evidence="11" key="1">
    <citation type="submission" date="2020-10" db="EMBL/GenBank/DDBJ databases">
        <title>Phylogeny of dyella-like bacteria.</title>
        <authorList>
            <person name="Fu J."/>
        </authorList>
    </citation>
    <scope>NUCLEOTIDE SEQUENCE</scope>
    <source>
        <strain evidence="11">DHOC52</strain>
    </source>
</reference>
<dbReference type="InterPro" id="IPR013525">
    <property type="entry name" value="ABC2_TM"/>
</dbReference>
<dbReference type="PANTHER" id="PTHR30413:SF10">
    <property type="entry name" value="CAPSULE POLYSACCHARIDE EXPORT INNER-MEMBRANE PROTEIN CTRC"/>
    <property type="match status" value="1"/>
</dbReference>
<feature type="domain" description="ABC transmembrane type-2" evidence="10">
    <location>
        <begin position="33"/>
        <end position="257"/>
    </location>
</feature>
<proteinExistence type="inferred from homology"/>
<feature type="transmembrane region" description="Helical" evidence="9">
    <location>
        <begin position="110"/>
        <end position="137"/>
    </location>
</feature>
<feature type="transmembrane region" description="Helical" evidence="9">
    <location>
        <begin position="177"/>
        <end position="196"/>
    </location>
</feature>
<evidence type="ECO:0000313" key="12">
    <source>
        <dbReference type="Proteomes" id="UP001430149"/>
    </source>
</evidence>
<keyword evidence="7" id="KW-0762">Sugar transport</keyword>
<keyword evidence="6 9" id="KW-1133">Transmembrane helix</keyword>
<gene>
    <name evidence="11" type="ORF">ISP19_04360</name>
</gene>
<evidence type="ECO:0000256" key="5">
    <source>
        <dbReference type="ARBA" id="ARBA00022692"/>
    </source>
</evidence>
<evidence type="ECO:0000256" key="2">
    <source>
        <dbReference type="ARBA" id="ARBA00007783"/>
    </source>
</evidence>
<dbReference type="RefSeq" id="WP_204680133.1">
    <property type="nucleotide sequence ID" value="NZ_BSNR01000003.1"/>
</dbReference>
<dbReference type="Pfam" id="PF01061">
    <property type="entry name" value="ABC2_membrane"/>
    <property type="match status" value="1"/>
</dbReference>
<sequence length="265" mass="29889">MSPSIIKAIWRYRGFILGSVKREFEARYRNSLLGAAWTILQPLAMITVYTVVFSELMRTRLPGMGSPYAYSTFLCAGLLTWGLFSEILQRGQSVFIENGNIIKKLNFPRICLPAITVLNALINFCIAFAIFLAFLLVTRNFPGWIALYAVPILIVQVAFAIGLSVIAGVLNVFFRDVGQFVGILLQFWFWFTPIVYSTATLPQSARTLIRMNPMTPLAQAYQGIFLYKQTPIWRDIWPVALLAVALCGLGLFLFRRHAGDMVDEL</sequence>
<organism evidence="11 12">
    <name type="scientific">Dyella flava</name>
    <dbReference type="NCBI Taxonomy" id="1920170"/>
    <lineage>
        <taxon>Bacteria</taxon>
        <taxon>Pseudomonadati</taxon>
        <taxon>Pseudomonadota</taxon>
        <taxon>Gammaproteobacteria</taxon>
        <taxon>Lysobacterales</taxon>
        <taxon>Rhodanobacteraceae</taxon>
        <taxon>Dyella</taxon>
    </lineage>
</organism>
<keyword evidence="4 9" id="KW-1003">Cell membrane</keyword>
<accession>A0ABS2K1J5</accession>
<dbReference type="Proteomes" id="UP001430149">
    <property type="component" value="Unassembled WGS sequence"/>
</dbReference>
<feature type="transmembrane region" description="Helical" evidence="9">
    <location>
        <begin position="68"/>
        <end position="89"/>
    </location>
</feature>
<evidence type="ECO:0000256" key="6">
    <source>
        <dbReference type="ARBA" id="ARBA00022989"/>
    </source>
</evidence>
<evidence type="ECO:0000256" key="1">
    <source>
        <dbReference type="ARBA" id="ARBA00004651"/>
    </source>
</evidence>
<dbReference type="PROSITE" id="PS51012">
    <property type="entry name" value="ABC_TM2"/>
    <property type="match status" value="1"/>
</dbReference>
<evidence type="ECO:0000313" key="11">
    <source>
        <dbReference type="EMBL" id="MBM7124602.1"/>
    </source>
</evidence>
<evidence type="ECO:0000256" key="9">
    <source>
        <dbReference type="RuleBase" id="RU361157"/>
    </source>
</evidence>
<evidence type="ECO:0000256" key="7">
    <source>
        <dbReference type="ARBA" id="ARBA00023047"/>
    </source>
</evidence>
<feature type="transmembrane region" description="Helical" evidence="9">
    <location>
        <begin position="143"/>
        <end position="170"/>
    </location>
</feature>
<keyword evidence="8 9" id="KW-0472">Membrane</keyword>
<keyword evidence="7" id="KW-0625">Polysaccharide transport</keyword>
<evidence type="ECO:0000256" key="8">
    <source>
        <dbReference type="ARBA" id="ARBA00023136"/>
    </source>
</evidence>
<feature type="transmembrane region" description="Helical" evidence="9">
    <location>
        <begin position="31"/>
        <end position="53"/>
    </location>
</feature>
<comment type="subcellular location">
    <subcellularLocation>
        <location evidence="9">Cell inner membrane</location>
        <topology evidence="9">Multi-pass membrane protein</topology>
    </subcellularLocation>
    <subcellularLocation>
        <location evidence="1">Cell membrane</location>
        <topology evidence="1">Multi-pass membrane protein</topology>
    </subcellularLocation>
</comment>
<dbReference type="InterPro" id="IPR047817">
    <property type="entry name" value="ABC2_TM_bact-type"/>
</dbReference>
<dbReference type="EMBL" id="JADIKE010000028">
    <property type="protein sequence ID" value="MBM7124602.1"/>
    <property type="molecule type" value="Genomic_DNA"/>
</dbReference>
<keyword evidence="3 9" id="KW-0813">Transport</keyword>
<evidence type="ECO:0000256" key="4">
    <source>
        <dbReference type="ARBA" id="ARBA00022475"/>
    </source>
</evidence>
<dbReference type="PANTHER" id="PTHR30413">
    <property type="entry name" value="INNER MEMBRANE TRANSPORT PERMEASE"/>
    <property type="match status" value="1"/>
</dbReference>
<comment type="similarity">
    <text evidence="2 9">Belongs to the ABC-2 integral membrane protein family.</text>
</comment>
<keyword evidence="5 9" id="KW-0812">Transmembrane</keyword>
<name>A0ABS2K1J5_9GAMM</name>
<protein>
    <recommendedName>
        <fullName evidence="9">Transport permease protein</fullName>
    </recommendedName>
</protein>
<evidence type="ECO:0000259" key="10">
    <source>
        <dbReference type="PROSITE" id="PS51012"/>
    </source>
</evidence>
<feature type="transmembrane region" description="Helical" evidence="9">
    <location>
        <begin position="236"/>
        <end position="254"/>
    </location>
</feature>
<evidence type="ECO:0000256" key="3">
    <source>
        <dbReference type="ARBA" id="ARBA00022448"/>
    </source>
</evidence>